<proteinExistence type="predicted"/>
<dbReference type="EMBL" id="JAWDJX010000025">
    <property type="protein sequence ID" value="KAK3051539.1"/>
    <property type="molecule type" value="Genomic_DNA"/>
</dbReference>
<dbReference type="InterPro" id="IPR018306">
    <property type="entry name" value="Phage_T5_Orf172_DNA-bd"/>
</dbReference>
<feature type="compositionally biased region" description="Basic and acidic residues" evidence="1">
    <location>
        <begin position="507"/>
        <end position="518"/>
    </location>
</feature>
<name>A0AAJ0DCW1_9PEZI</name>
<feature type="region of interest" description="Disordered" evidence="1">
    <location>
        <begin position="571"/>
        <end position="596"/>
    </location>
</feature>
<feature type="region of interest" description="Disordered" evidence="1">
    <location>
        <begin position="523"/>
        <end position="542"/>
    </location>
</feature>
<feature type="region of interest" description="Disordered" evidence="1">
    <location>
        <begin position="457"/>
        <end position="518"/>
    </location>
</feature>
<feature type="region of interest" description="Disordered" evidence="1">
    <location>
        <begin position="216"/>
        <end position="249"/>
    </location>
</feature>
<evidence type="ECO:0000313" key="5">
    <source>
        <dbReference type="Proteomes" id="UP001271007"/>
    </source>
</evidence>
<protein>
    <recommendedName>
        <fullName evidence="3">Bacteriophage T5 Orf172 DNA-binding domain-containing protein</fullName>
    </recommendedName>
</protein>
<reference evidence="4" key="1">
    <citation type="submission" date="2023-04" db="EMBL/GenBank/DDBJ databases">
        <title>Black Yeasts Isolated from many extreme environments.</title>
        <authorList>
            <person name="Coleine C."/>
            <person name="Stajich J.E."/>
            <person name="Selbmann L."/>
        </authorList>
    </citation>
    <scope>NUCLEOTIDE SEQUENCE</scope>
    <source>
        <strain evidence="4">CCFEE 5312</strain>
    </source>
</reference>
<dbReference type="Proteomes" id="UP001271007">
    <property type="component" value="Unassembled WGS sequence"/>
</dbReference>
<evidence type="ECO:0000256" key="1">
    <source>
        <dbReference type="SAM" id="MobiDB-lite"/>
    </source>
</evidence>
<dbReference type="AlphaFoldDB" id="A0AAJ0DCW1"/>
<dbReference type="Pfam" id="PF10544">
    <property type="entry name" value="T5orf172"/>
    <property type="match status" value="1"/>
</dbReference>
<keyword evidence="2" id="KW-0812">Transmembrane</keyword>
<feature type="compositionally biased region" description="Basic and acidic residues" evidence="1">
    <location>
        <begin position="237"/>
        <end position="249"/>
    </location>
</feature>
<keyword evidence="2" id="KW-1133">Transmembrane helix</keyword>
<gene>
    <name evidence="4" type="ORF">LTR09_007194</name>
</gene>
<comment type="caution">
    <text evidence="4">The sequence shown here is derived from an EMBL/GenBank/DDBJ whole genome shotgun (WGS) entry which is preliminary data.</text>
</comment>
<keyword evidence="2" id="KW-0472">Membrane</keyword>
<feature type="transmembrane region" description="Helical" evidence="2">
    <location>
        <begin position="662"/>
        <end position="692"/>
    </location>
</feature>
<evidence type="ECO:0000313" key="4">
    <source>
        <dbReference type="EMBL" id="KAK3051539.1"/>
    </source>
</evidence>
<evidence type="ECO:0000259" key="3">
    <source>
        <dbReference type="Pfam" id="PF10544"/>
    </source>
</evidence>
<feature type="domain" description="Bacteriophage T5 Orf172 DNA-binding" evidence="3">
    <location>
        <begin position="278"/>
        <end position="379"/>
    </location>
</feature>
<sequence>MQIGQRRLFPDTDVTAPRSDFALHHIKDTCRWVSKTGSYCFERNRKYVATYTDLSSCSRVRDLSGLTPELCDELFCTLHAAAAKPSCFNENAACGVLVTVDRNGQRNLASDQKGQMLLFGGDDMIHCDFQDLDTLPKHGALVFDALKRVATLPKLLEFHGDWKTERYDTQIDHIVSNNDVVNSEALDVVEVKEDEVEVKLEDDDFTSTSSAAARTNGFLVARPKSGPSQQQRSPSPRAERASRTMERDPIYNQDVRVAEKTVLQRLREDLVLKDDRPGYVYAIRDPELGLVKVGSTLQTISTRLGQLQNACKPGAPLVIVAGNDNKPVFEYKRLERLVQADLQAHRWYFRCPCGPKSDTKHQEWFDVSDDVVSRTLMLWKTAIMQNPYGLERLPPAPDRYPLVVEWLVKISPKARILAYESHDHHDLRLARWMDLLPESVATRLGLSKLELRSPAQDVKRPLAAKSHTRASSSTTSTKTQPIKFRGLSPEPSVTRSRVASAQAALESRTKQDPGTMHEPKLETVATPAKQEQQPGRPGLVTPERPRITAAKTVPLAPTFGNGYLTPERNPFEAPTPHEESVNPFSTPTPGPTRADRPLAPFHDVKSHIIRSQSTPTIVLPDQKPDERSTTRFVTRCERLVCLVKEELPPHVYNDVIRFRWQLAYAFTFGIFAPFIPAVLAVAVWCVFLPLFVGELRSWSFVDSASI</sequence>
<evidence type="ECO:0000256" key="2">
    <source>
        <dbReference type="SAM" id="Phobius"/>
    </source>
</evidence>
<feature type="compositionally biased region" description="Low complexity" evidence="1">
    <location>
        <begin position="463"/>
        <end position="479"/>
    </location>
</feature>
<feature type="compositionally biased region" description="Low complexity" evidence="1">
    <location>
        <begin position="222"/>
        <end position="236"/>
    </location>
</feature>
<accession>A0AAJ0DCW1</accession>
<keyword evidence="5" id="KW-1185">Reference proteome</keyword>
<organism evidence="4 5">
    <name type="scientific">Extremus antarcticus</name>
    <dbReference type="NCBI Taxonomy" id="702011"/>
    <lineage>
        <taxon>Eukaryota</taxon>
        <taxon>Fungi</taxon>
        <taxon>Dikarya</taxon>
        <taxon>Ascomycota</taxon>
        <taxon>Pezizomycotina</taxon>
        <taxon>Dothideomycetes</taxon>
        <taxon>Dothideomycetidae</taxon>
        <taxon>Mycosphaerellales</taxon>
        <taxon>Extremaceae</taxon>
        <taxon>Extremus</taxon>
    </lineage>
</organism>